<dbReference type="CDD" id="cd00167">
    <property type="entry name" value="SANT"/>
    <property type="match status" value="1"/>
</dbReference>
<organism evidence="3 4">
    <name type="scientific">Cyanidiococcus yangmingshanensis</name>
    <dbReference type="NCBI Taxonomy" id="2690220"/>
    <lineage>
        <taxon>Eukaryota</taxon>
        <taxon>Rhodophyta</taxon>
        <taxon>Bangiophyceae</taxon>
        <taxon>Cyanidiales</taxon>
        <taxon>Cyanidiaceae</taxon>
        <taxon>Cyanidiococcus</taxon>
    </lineage>
</organism>
<feature type="region of interest" description="Disordered" evidence="1">
    <location>
        <begin position="270"/>
        <end position="315"/>
    </location>
</feature>
<dbReference type="Gene3D" id="1.10.10.60">
    <property type="entry name" value="Homeodomain-like"/>
    <property type="match status" value="1"/>
</dbReference>
<feature type="region of interest" description="Disordered" evidence="1">
    <location>
        <begin position="88"/>
        <end position="188"/>
    </location>
</feature>
<dbReference type="GO" id="GO:0000126">
    <property type="term" value="C:transcription factor TFIIIB complex"/>
    <property type="evidence" value="ECO:0007669"/>
    <property type="project" value="TreeGrafter"/>
</dbReference>
<dbReference type="Proteomes" id="UP000530660">
    <property type="component" value="Unassembled WGS sequence"/>
</dbReference>
<sequence length="441" mass="48028">MGLSRAGIGGLEEYLEPAAAAPQGALAVEWSTSRVRSGSSARKLTSSRPDLSVEAMHDDLDESDSESALFDPLSVGIRELVRPRSRYARLGVAAESRRRRIERQEMLVGPESSPRGMISRHSGNSSAGRLSSQDAVTPREASPGASAPPEPTLAPEDAALHSGQNHASGKCDRNNDRDSQNGADAGAEGAVLAPRVRFDPSGNLVLDERSMVVSALDIPDSAASDGFVLNSCPRSPIALVQNSAAMTDGRDPVEPGRQRSVQAHRRALRTEQRKQAKQAATIDIDRTGVRKSPESLPSASRRGTATSASFVSRASCERWPPEETELFYRALRAFGQNYSMIEQLFPNRNRKQIKNKFKKEERAHPARIEAALHEHGSRRRDSTFRVRSATTVSPDEMTNANTEEAASLQTDVDDSQQIFRGFDNEYIQRVFGAAASPQNDE</sequence>
<feature type="compositionally biased region" description="Polar residues" evidence="1">
    <location>
        <begin position="32"/>
        <end position="49"/>
    </location>
</feature>
<evidence type="ECO:0000313" key="4">
    <source>
        <dbReference type="Proteomes" id="UP000530660"/>
    </source>
</evidence>
<feature type="compositionally biased region" description="Low complexity" evidence="1">
    <location>
        <begin position="298"/>
        <end position="309"/>
    </location>
</feature>
<feature type="compositionally biased region" description="Polar residues" evidence="1">
    <location>
        <begin position="388"/>
        <end position="411"/>
    </location>
</feature>
<feature type="compositionally biased region" description="Basic and acidic residues" evidence="1">
    <location>
        <begin position="372"/>
        <end position="384"/>
    </location>
</feature>
<dbReference type="AlphaFoldDB" id="A0A7J7IE60"/>
<evidence type="ECO:0000256" key="1">
    <source>
        <dbReference type="SAM" id="MobiDB-lite"/>
    </source>
</evidence>
<dbReference type="GO" id="GO:0001156">
    <property type="term" value="F:TFIIIC-class transcription factor complex binding"/>
    <property type="evidence" value="ECO:0007669"/>
    <property type="project" value="TreeGrafter"/>
</dbReference>
<accession>A0A7J7IE60</accession>
<keyword evidence="4" id="KW-1185">Reference proteome</keyword>
<feature type="compositionally biased region" description="Polar residues" evidence="1">
    <location>
        <begin position="121"/>
        <end position="135"/>
    </location>
</feature>
<dbReference type="Pfam" id="PF15963">
    <property type="entry name" value="Myb_DNA-bind_7"/>
    <property type="match status" value="1"/>
</dbReference>
<comment type="caution">
    <text evidence="3">The sequence shown here is derived from an EMBL/GenBank/DDBJ whole genome shotgun (WGS) entry which is preliminary data.</text>
</comment>
<dbReference type="InterPro" id="IPR001005">
    <property type="entry name" value="SANT/Myb"/>
</dbReference>
<name>A0A7J7IE60_9RHOD</name>
<dbReference type="PANTHER" id="PTHR22929:SF0">
    <property type="entry name" value="TRANSCRIPTION FACTOR TFIIIB COMPONENT B'' HOMOLOG"/>
    <property type="match status" value="1"/>
</dbReference>
<feature type="domain" description="Myb-like" evidence="2">
    <location>
        <begin position="315"/>
        <end position="363"/>
    </location>
</feature>
<evidence type="ECO:0000313" key="3">
    <source>
        <dbReference type="EMBL" id="KAF6000969.1"/>
    </source>
</evidence>
<feature type="compositionally biased region" description="Basic and acidic residues" evidence="1">
    <location>
        <begin position="283"/>
        <end position="293"/>
    </location>
</feature>
<evidence type="ECO:0000259" key="2">
    <source>
        <dbReference type="SMART" id="SM00717"/>
    </source>
</evidence>
<feature type="region of interest" description="Disordered" evidence="1">
    <location>
        <begin position="372"/>
        <end position="411"/>
    </location>
</feature>
<dbReference type="InterPro" id="IPR009057">
    <property type="entry name" value="Homeodomain-like_sf"/>
</dbReference>
<dbReference type="SMART" id="SM00717">
    <property type="entry name" value="SANT"/>
    <property type="match status" value="1"/>
</dbReference>
<dbReference type="EMBL" id="VWRR01000016">
    <property type="protein sequence ID" value="KAF6000969.1"/>
    <property type="molecule type" value="Genomic_DNA"/>
</dbReference>
<feature type="compositionally biased region" description="Basic and acidic residues" evidence="1">
    <location>
        <begin position="169"/>
        <end position="179"/>
    </location>
</feature>
<dbReference type="GO" id="GO:0070898">
    <property type="term" value="P:RNA polymerase III preinitiation complex assembly"/>
    <property type="evidence" value="ECO:0007669"/>
    <property type="project" value="TreeGrafter"/>
</dbReference>
<gene>
    <name evidence="3" type="primary">BDP1</name>
    <name evidence="3" type="ORF">F1559_000240</name>
</gene>
<reference evidence="3 4" key="1">
    <citation type="journal article" date="2020" name="J. Phycol.">
        <title>Comparative genome analysis reveals Cyanidiococcus gen. nov., a new extremophilic red algal genus sister to Cyanidioschyzon (Cyanidioschyzonaceae, Rhodophyta).</title>
        <authorList>
            <person name="Liu S.-L."/>
            <person name="Chiang Y.-R."/>
            <person name="Yoon H.S."/>
            <person name="Fu H.-Y."/>
        </authorList>
    </citation>
    <scope>NUCLEOTIDE SEQUENCE [LARGE SCALE GENOMIC DNA]</scope>
    <source>
        <strain evidence="3 4">THAL066</strain>
    </source>
</reference>
<dbReference type="InterPro" id="IPR039467">
    <property type="entry name" value="TFIIIB_B''_Myb"/>
</dbReference>
<feature type="region of interest" description="Disordered" evidence="1">
    <location>
        <begin position="32"/>
        <end position="69"/>
    </location>
</feature>
<dbReference type="OrthoDB" id="272624at2759"/>
<dbReference type="PANTHER" id="PTHR22929">
    <property type="entry name" value="RNA POLYMERASE III TRANSCRIPTION INITIATION FACTOR B"/>
    <property type="match status" value="1"/>
</dbReference>
<dbReference type="SUPFAM" id="SSF46689">
    <property type="entry name" value="Homeodomain-like"/>
    <property type="match status" value="1"/>
</dbReference>
<proteinExistence type="predicted"/>
<protein>
    <submittedName>
        <fullName evidence="3">Transcription factor TFIIIB component B</fullName>
    </submittedName>
</protein>